<dbReference type="InterPro" id="IPR001763">
    <property type="entry name" value="Rhodanese-like_dom"/>
</dbReference>
<proteinExistence type="predicted"/>
<dbReference type="OrthoDB" id="9808735at2"/>
<dbReference type="Pfam" id="PF00581">
    <property type="entry name" value="Rhodanese"/>
    <property type="match status" value="1"/>
</dbReference>
<organism evidence="2 3">
    <name type="scientific">Flavisolibacter ginsengisoli DSM 18119</name>
    <dbReference type="NCBI Taxonomy" id="1121884"/>
    <lineage>
        <taxon>Bacteria</taxon>
        <taxon>Pseudomonadati</taxon>
        <taxon>Bacteroidota</taxon>
        <taxon>Chitinophagia</taxon>
        <taxon>Chitinophagales</taxon>
        <taxon>Chitinophagaceae</taxon>
        <taxon>Flavisolibacter</taxon>
    </lineage>
</organism>
<dbReference type="SUPFAM" id="SSF52821">
    <property type="entry name" value="Rhodanese/Cell cycle control phosphatase"/>
    <property type="match status" value="1"/>
</dbReference>
<evidence type="ECO:0000259" key="1">
    <source>
        <dbReference type="PROSITE" id="PS50206"/>
    </source>
</evidence>
<dbReference type="SMART" id="SM00450">
    <property type="entry name" value="RHOD"/>
    <property type="match status" value="1"/>
</dbReference>
<accession>A0A1M4X3G3</accession>
<name>A0A1M4X3G3_9BACT</name>
<dbReference type="InterPro" id="IPR036873">
    <property type="entry name" value="Rhodanese-like_dom_sf"/>
</dbReference>
<sequence>MKNITVEELKAKMEKGDAINLIDCREPHEYEEFNIGGKLVPLGKIQTMQIEDIEDLKEEEVIVHCRSGKRSMMACMILDQMGFKNTFNVEGGMLAWKEKFGEK</sequence>
<dbReference type="CDD" id="cd00158">
    <property type="entry name" value="RHOD"/>
    <property type="match status" value="1"/>
</dbReference>
<gene>
    <name evidence="2" type="ORF">SAMN02745131_01319</name>
</gene>
<dbReference type="PANTHER" id="PTHR43031">
    <property type="entry name" value="FAD-DEPENDENT OXIDOREDUCTASE"/>
    <property type="match status" value="1"/>
</dbReference>
<dbReference type="PROSITE" id="PS50206">
    <property type="entry name" value="RHODANESE_3"/>
    <property type="match status" value="1"/>
</dbReference>
<dbReference type="InterPro" id="IPR050229">
    <property type="entry name" value="GlpE_sulfurtransferase"/>
</dbReference>
<keyword evidence="3" id="KW-1185">Reference proteome</keyword>
<dbReference type="RefSeq" id="WP_072834536.1">
    <property type="nucleotide sequence ID" value="NZ_FQUU01000004.1"/>
</dbReference>
<dbReference type="Gene3D" id="3.40.250.10">
    <property type="entry name" value="Rhodanese-like domain"/>
    <property type="match status" value="1"/>
</dbReference>
<evidence type="ECO:0000313" key="2">
    <source>
        <dbReference type="EMBL" id="SHE87977.1"/>
    </source>
</evidence>
<dbReference type="EMBL" id="FQUU01000004">
    <property type="protein sequence ID" value="SHE87977.1"/>
    <property type="molecule type" value="Genomic_DNA"/>
</dbReference>
<dbReference type="STRING" id="1121884.SAMN02745131_01319"/>
<evidence type="ECO:0000313" key="3">
    <source>
        <dbReference type="Proteomes" id="UP000184048"/>
    </source>
</evidence>
<feature type="domain" description="Rhodanese" evidence="1">
    <location>
        <begin position="15"/>
        <end position="101"/>
    </location>
</feature>
<dbReference type="Proteomes" id="UP000184048">
    <property type="component" value="Unassembled WGS sequence"/>
</dbReference>
<dbReference type="AlphaFoldDB" id="A0A1M4X3G3"/>
<reference evidence="2 3" key="1">
    <citation type="submission" date="2016-11" db="EMBL/GenBank/DDBJ databases">
        <authorList>
            <person name="Jaros S."/>
            <person name="Januszkiewicz K."/>
            <person name="Wedrychowicz H."/>
        </authorList>
    </citation>
    <scope>NUCLEOTIDE SEQUENCE [LARGE SCALE GENOMIC DNA]</scope>
    <source>
        <strain evidence="2 3">DSM 18119</strain>
    </source>
</reference>
<protein>
    <submittedName>
        <fullName evidence="2">Rhodanese-related sulfurtransferase</fullName>
    </submittedName>
</protein>
<dbReference type="GO" id="GO:0016740">
    <property type="term" value="F:transferase activity"/>
    <property type="evidence" value="ECO:0007669"/>
    <property type="project" value="UniProtKB-KW"/>
</dbReference>
<keyword evidence="2" id="KW-0808">Transferase</keyword>
<dbReference type="PANTHER" id="PTHR43031:SF17">
    <property type="entry name" value="SULFURTRANSFERASE YTWF-RELATED"/>
    <property type="match status" value="1"/>
</dbReference>